<evidence type="ECO:0000256" key="2">
    <source>
        <dbReference type="ARBA" id="ARBA00022679"/>
    </source>
</evidence>
<proteinExistence type="predicted"/>
<name>A0A445BNS8_ARAHY</name>
<keyword evidence="1" id="KW-0032">Aminotransferase</keyword>
<evidence type="ECO:0000256" key="1">
    <source>
        <dbReference type="ARBA" id="ARBA00022576"/>
    </source>
</evidence>
<organism evidence="3 4">
    <name type="scientific">Arachis hypogaea</name>
    <name type="common">Peanut</name>
    <dbReference type="NCBI Taxonomy" id="3818"/>
    <lineage>
        <taxon>Eukaryota</taxon>
        <taxon>Viridiplantae</taxon>
        <taxon>Streptophyta</taxon>
        <taxon>Embryophyta</taxon>
        <taxon>Tracheophyta</taxon>
        <taxon>Spermatophyta</taxon>
        <taxon>Magnoliopsida</taxon>
        <taxon>eudicotyledons</taxon>
        <taxon>Gunneridae</taxon>
        <taxon>Pentapetalae</taxon>
        <taxon>rosids</taxon>
        <taxon>fabids</taxon>
        <taxon>Fabales</taxon>
        <taxon>Fabaceae</taxon>
        <taxon>Papilionoideae</taxon>
        <taxon>50 kb inversion clade</taxon>
        <taxon>dalbergioids sensu lato</taxon>
        <taxon>Dalbergieae</taxon>
        <taxon>Pterocarpus clade</taxon>
        <taxon>Arachis</taxon>
    </lineage>
</organism>
<dbReference type="GO" id="GO:0004015">
    <property type="term" value="F:adenosylmethionine-8-amino-7-oxononanoate transaminase activity"/>
    <property type="evidence" value="ECO:0007669"/>
    <property type="project" value="TreeGrafter"/>
</dbReference>
<evidence type="ECO:0000313" key="4">
    <source>
        <dbReference type="Proteomes" id="UP000289738"/>
    </source>
</evidence>
<keyword evidence="2" id="KW-0808">Transferase</keyword>
<gene>
    <name evidence="3" type="ORF">Ahy_A09g046059</name>
</gene>
<keyword evidence="4" id="KW-1185">Reference proteome</keyword>
<evidence type="ECO:0000313" key="3">
    <source>
        <dbReference type="EMBL" id="RYR40327.1"/>
    </source>
</evidence>
<protein>
    <submittedName>
        <fullName evidence="3">Uncharacterized protein</fullName>
    </submittedName>
</protein>
<dbReference type="GO" id="GO:0005739">
    <property type="term" value="C:mitochondrion"/>
    <property type="evidence" value="ECO:0007669"/>
    <property type="project" value="TreeGrafter"/>
</dbReference>
<dbReference type="GO" id="GO:0004141">
    <property type="term" value="F:dethiobiotin synthase activity"/>
    <property type="evidence" value="ECO:0007669"/>
    <property type="project" value="TreeGrafter"/>
</dbReference>
<dbReference type="AlphaFoldDB" id="A0A445BNS8"/>
<dbReference type="PANTHER" id="PTHR42684:SF3">
    <property type="entry name" value="ADENOSYLMETHIONINE-8-AMINO-7-OXONONANOATE AMINOTRANSFERASE"/>
    <property type="match status" value="1"/>
</dbReference>
<dbReference type="STRING" id="3818.A0A445BNS8"/>
<accession>A0A445BNS8</accession>
<dbReference type="EMBL" id="SDMP01000009">
    <property type="protein sequence ID" value="RYR40327.1"/>
    <property type="molecule type" value="Genomic_DNA"/>
</dbReference>
<dbReference type="Proteomes" id="UP000289738">
    <property type="component" value="Chromosome A09"/>
</dbReference>
<dbReference type="PANTHER" id="PTHR42684">
    <property type="entry name" value="ADENOSYLMETHIONINE-8-AMINO-7-OXONONANOATE AMINOTRANSFERASE"/>
    <property type="match status" value="1"/>
</dbReference>
<sequence length="150" mass="16483">MKIITHLITVIHLCAIASNTVFNLAHLAVASNAVVAAFSKLLKFGFAILSLLIAIQGAGGMHMVDPLFQRLKALLHGHSNSAHALGCMAAVKSIQWFKDPCSNMLFLFMRKLPRGKREIGEGDLMDVDHEDIMLIMPPLFALKHMPENLV</sequence>
<comment type="caution">
    <text evidence="3">The sequence shown here is derived from an EMBL/GenBank/DDBJ whole genome shotgun (WGS) entry which is preliminary data.</text>
</comment>
<dbReference type="GO" id="GO:0009102">
    <property type="term" value="P:biotin biosynthetic process"/>
    <property type="evidence" value="ECO:0007669"/>
    <property type="project" value="TreeGrafter"/>
</dbReference>
<reference evidence="3 4" key="1">
    <citation type="submission" date="2019-01" db="EMBL/GenBank/DDBJ databases">
        <title>Sequencing of cultivated peanut Arachis hypogaea provides insights into genome evolution and oil improvement.</title>
        <authorList>
            <person name="Chen X."/>
        </authorList>
    </citation>
    <scope>NUCLEOTIDE SEQUENCE [LARGE SCALE GENOMIC DNA]</scope>
    <source>
        <strain evidence="4">cv. Fuhuasheng</strain>
        <tissue evidence="3">Leaves</tissue>
    </source>
</reference>